<reference evidence="1 2" key="1">
    <citation type="submission" date="2024-03" db="EMBL/GenBank/DDBJ databases">
        <title>Adaptation during the transition from Ophiocordyceps entomopathogen to insect associate is accompanied by gene loss and intensified selection.</title>
        <authorList>
            <person name="Ward C.M."/>
            <person name="Onetto C.A."/>
            <person name="Borneman A.R."/>
        </authorList>
    </citation>
    <scope>NUCLEOTIDE SEQUENCE [LARGE SCALE GENOMIC DNA]</scope>
    <source>
        <strain evidence="1">AWRI1</strain>
        <tissue evidence="1">Single Adult Female</tissue>
    </source>
</reference>
<dbReference type="Proteomes" id="UP001367676">
    <property type="component" value="Unassembled WGS sequence"/>
</dbReference>
<gene>
    <name evidence="1" type="ORF">V9T40_007094</name>
</gene>
<keyword evidence="2" id="KW-1185">Reference proteome</keyword>
<accession>A0AAN9TXX4</accession>
<comment type="caution">
    <text evidence="1">The sequence shown here is derived from an EMBL/GenBank/DDBJ whole genome shotgun (WGS) entry which is preliminary data.</text>
</comment>
<evidence type="ECO:0000313" key="1">
    <source>
        <dbReference type="EMBL" id="KAK7605236.1"/>
    </source>
</evidence>
<dbReference type="AlphaFoldDB" id="A0AAN9TXX4"/>
<organism evidence="1 2">
    <name type="scientific">Parthenolecanium corni</name>
    <dbReference type="NCBI Taxonomy" id="536013"/>
    <lineage>
        <taxon>Eukaryota</taxon>
        <taxon>Metazoa</taxon>
        <taxon>Ecdysozoa</taxon>
        <taxon>Arthropoda</taxon>
        <taxon>Hexapoda</taxon>
        <taxon>Insecta</taxon>
        <taxon>Pterygota</taxon>
        <taxon>Neoptera</taxon>
        <taxon>Paraneoptera</taxon>
        <taxon>Hemiptera</taxon>
        <taxon>Sternorrhyncha</taxon>
        <taxon>Coccoidea</taxon>
        <taxon>Coccidae</taxon>
        <taxon>Parthenolecanium</taxon>
    </lineage>
</organism>
<name>A0AAN9TXX4_9HEMI</name>
<sequence length="78" mass="8493">MLIWLLLCDVPPQAKNVPLGQKRKRGQFIGPAAGSSASRCTKLTENSWHRVDDATVCAQQATLIARVSPFLRTTSPST</sequence>
<evidence type="ECO:0000313" key="2">
    <source>
        <dbReference type="Proteomes" id="UP001367676"/>
    </source>
</evidence>
<proteinExistence type="predicted"/>
<protein>
    <submittedName>
        <fullName evidence="1">Uncharacterized protein</fullName>
    </submittedName>
</protein>
<dbReference type="EMBL" id="JBBCAQ010000002">
    <property type="protein sequence ID" value="KAK7605236.1"/>
    <property type="molecule type" value="Genomic_DNA"/>
</dbReference>